<keyword evidence="4" id="KW-1185">Reference proteome</keyword>
<sequence>MSRSRTSDSLLPDTGAETNEGEGASRGSPASESVRSEGDAAHHGPHGSEEHRPGKRKMEERGQIAPSPTEQEEAEAVQKNQPGKASAAIVGQGSRASAAAPRLRYPPCPTTCKHKDMQKWYKECERISEILDKGIYGFGGAEYMCRRPQCQTLITMSKPKDPLTTKAVQSSRDKAVVLRAARSIVIVSHIMDDGRRKPQCSGIIIKQLSDGSGRSHMLLFVYLESLLVLWCFYGQLLFSSLILNELSVTLPGKKTVLDAELIYLNDRYNIALLDIYLDFTLELPSIGFHPQYGEEVFVLARDGGASLRVRCGNIKWLEESGFLGRDHYMFLSSAIPEGGNGGMVGMAVHSSPYPAVISISIIEKCIDMFMRFNRVALPILGIDIRSIALLNVQLQEDISDFGIKGGFIVDEVYNPVAEELGITSGNVIVSINGLDAMSLPELEGYLLSLGWHYLMDKSTCMKQFKLRVFDLKSGVERYVTVPVRYYDKSERDEDIEWMGSYDTS</sequence>
<evidence type="ECO:0008006" key="5">
    <source>
        <dbReference type="Google" id="ProtNLM"/>
    </source>
</evidence>
<evidence type="ECO:0000313" key="3">
    <source>
        <dbReference type="EMBL" id="KAG2593448.1"/>
    </source>
</evidence>
<dbReference type="GO" id="GO:0004252">
    <property type="term" value="F:serine-type endopeptidase activity"/>
    <property type="evidence" value="ECO:0007669"/>
    <property type="project" value="InterPro"/>
</dbReference>
<dbReference type="SUPFAM" id="SSF50494">
    <property type="entry name" value="Trypsin-like serine proteases"/>
    <property type="match status" value="1"/>
</dbReference>
<comment type="caution">
    <text evidence="3">The sequence shown here is derived from an EMBL/GenBank/DDBJ whole genome shotgun (WGS) entry which is preliminary data.</text>
</comment>
<dbReference type="GO" id="GO:0006508">
    <property type="term" value="P:proteolysis"/>
    <property type="evidence" value="ECO:0007669"/>
    <property type="project" value="InterPro"/>
</dbReference>
<gene>
    <name evidence="3" type="ORF">PVAP13_5NG170988</name>
</gene>
<feature type="region of interest" description="Disordered" evidence="2">
    <location>
        <begin position="1"/>
        <end position="102"/>
    </location>
</feature>
<organism evidence="3 4">
    <name type="scientific">Panicum virgatum</name>
    <name type="common">Blackwell switchgrass</name>
    <dbReference type="NCBI Taxonomy" id="38727"/>
    <lineage>
        <taxon>Eukaryota</taxon>
        <taxon>Viridiplantae</taxon>
        <taxon>Streptophyta</taxon>
        <taxon>Embryophyta</taxon>
        <taxon>Tracheophyta</taxon>
        <taxon>Spermatophyta</taxon>
        <taxon>Magnoliopsida</taxon>
        <taxon>Liliopsida</taxon>
        <taxon>Poales</taxon>
        <taxon>Poaceae</taxon>
        <taxon>PACMAD clade</taxon>
        <taxon>Panicoideae</taxon>
        <taxon>Panicodae</taxon>
        <taxon>Paniceae</taxon>
        <taxon>Panicinae</taxon>
        <taxon>Panicum</taxon>
        <taxon>Panicum sect. Hiantes</taxon>
    </lineage>
</organism>
<comment type="similarity">
    <text evidence="1">Belongs to the peptidase S1C family.</text>
</comment>
<dbReference type="EMBL" id="CM029046">
    <property type="protein sequence ID" value="KAG2593448.1"/>
    <property type="molecule type" value="Genomic_DNA"/>
</dbReference>
<evidence type="ECO:0000256" key="2">
    <source>
        <dbReference type="SAM" id="MobiDB-lite"/>
    </source>
</evidence>
<feature type="compositionally biased region" description="Basic and acidic residues" evidence="2">
    <location>
        <begin position="34"/>
        <end position="62"/>
    </location>
</feature>
<evidence type="ECO:0000313" key="4">
    <source>
        <dbReference type="Proteomes" id="UP000823388"/>
    </source>
</evidence>
<name>A0A8T0S8K1_PANVG</name>
<protein>
    <recommendedName>
        <fullName evidence="5">PDZ domain-containing protein</fullName>
    </recommendedName>
</protein>
<reference evidence="3" key="1">
    <citation type="submission" date="2020-05" db="EMBL/GenBank/DDBJ databases">
        <title>WGS assembly of Panicum virgatum.</title>
        <authorList>
            <person name="Lovell J.T."/>
            <person name="Jenkins J."/>
            <person name="Shu S."/>
            <person name="Juenger T.E."/>
            <person name="Schmutz J."/>
        </authorList>
    </citation>
    <scope>NUCLEOTIDE SEQUENCE</scope>
    <source>
        <strain evidence="3">AP13</strain>
    </source>
</reference>
<dbReference type="InterPro" id="IPR001940">
    <property type="entry name" value="Peptidase_S1C"/>
</dbReference>
<dbReference type="InterPro" id="IPR009003">
    <property type="entry name" value="Peptidase_S1_PA"/>
</dbReference>
<dbReference type="PRINTS" id="PR00834">
    <property type="entry name" value="PROTEASES2C"/>
</dbReference>
<proteinExistence type="inferred from homology"/>
<dbReference type="Proteomes" id="UP000823388">
    <property type="component" value="Chromosome 5N"/>
</dbReference>
<accession>A0A8T0S8K1</accession>
<evidence type="ECO:0000256" key="1">
    <source>
        <dbReference type="ARBA" id="ARBA00010541"/>
    </source>
</evidence>
<dbReference type="PANTHER" id="PTHR47389:SF5">
    <property type="entry name" value="OS09G0436700 PROTEIN"/>
    <property type="match status" value="1"/>
</dbReference>
<dbReference type="AlphaFoldDB" id="A0A8T0S8K1"/>
<dbReference type="PANTHER" id="PTHR47389">
    <property type="entry name" value="OS09G0436400 PROTEIN"/>
    <property type="match status" value="1"/>
</dbReference>